<dbReference type="Proteomes" id="UP000439986">
    <property type="component" value="Unassembled WGS sequence"/>
</dbReference>
<evidence type="ECO:0000256" key="4">
    <source>
        <dbReference type="SAM" id="SignalP"/>
    </source>
</evidence>
<keyword evidence="3 4" id="KW-0732">Signal</keyword>
<evidence type="ECO:0000256" key="2">
    <source>
        <dbReference type="ARBA" id="ARBA00007639"/>
    </source>
</evidence>
<dbReference type="InterPro" id="IPR025997">
    <property type="entry name" value="SBP_2_dom"/>
</dbReference>
<dbReference type="SUPFAM" id="SSF53822">
    <property type="entry name" value="Periplasmic binding protein-like I"/>
    <property type="match status" value="1"/>
</dbReference>
<evidence type="ECO:0000259" key="5">
    <source>
        <dbReference type="Pfam" id="PF13407"/>
    </source>
</evidence>
<reference evidence="6 7" key="1">
    <citation type="submission" date="2019-11" db="EMBL/GenBank/DDBJ databases">
        <title>Novel species isolated from a subtropical stream in China.</title>
        <authorList>
            <person name="Lu H."/>
        </authorList>
    </citation>
    <scope>NUCLEOTIDE SEQUENCE [LARGE SCALE GENOMIC DNA]</scope>
    <source>
        <strain evidence="6 7">FT26W</strain>
    </source>
</reference>
<dbReference type="InterPro" id="IPR028082">
    <property type="entry name" value="Peripla_BP_I"/>
</dbReference>
<evidence type="ECO:0000256" key="1">
    <source>
        <dbReference type="ARBA" id="ARBA00004196"/>
    </source>
</evidence>
<comment type="subcellular location">
    <subcellularLocation>
        <location evidence="1">Cell envelope</location>
    </subcellularLocation>
</comment>
<comment type="caution">
    <text evidence="6">The sequence shown here is derived from an EMBL/GenBank/DDBJ whole genome shotgun (WGS) entry which is preliminary data.</text>
</comment>
<proteinExistence type="inferred from homology"/>
<accession>A0A844D3L5</accession>
<feature type="chain" id="PRO_5032361827" evidence="4">
    <location>
        <begin position="24"/>
        <end position="305"/>
    </location>
</feature>
<dbReference type="Gene3D" id="3.40.50.2300">
    <property type="match status" value="2"/>
</dbReference>
<sequence length="305" mass="32456">MIKTFFSLLYMACLLLAAMDAHAEKCIGFIPSGGGDSFWRGVHSGAAEAGKVLGYEVYFRGPHEENLASIQSTVLEMIRQRGCKAVVISPGSSEIGREVLAMAKGGIPVIYVDRSLGEQKAAGSVGTDNYKAGQLAGEAMARNLNGKGAVLLMRMRRGWQTTDQRESGFVEAATRKGLQVIEGGYVGGVFGEAYARASAAMASHRGQFQGVFAPNEVSSMGVLSALREQHIAGQVAYIGFDVTDQLLDGLQSGAVAGLIVQAAHAIGYQAVEMAVAAINNKLPPRRRVMVNAFYLTKNNMDSYVP</sequence>
<dbReference type="GO" id="GO:0030246">
    <property type="term" value="F:carbohydrate binding"/>
    <property type="evidence" value="ECO:0007669"/>
    <property type="project" value="UniProtKB-ARBA"/>
</dbReference>
<protein>
    <submittedName>
        <fullName evidence="6">Substrate-binding domain-containing protein</fullName>
    </submittedName>
</protein>
<evidence type="ECO:0000313" key="6">
    <source>
        <dbReference type="EMBL" id="MRW82736.1"/>
    </source>
</evidence>
<dbReference type="GO" id="GO:0030313">
    <property type="term" value="C:cell envelope"/>
    <property type="evidence" value="ECO:0007669"/>
    <property type="project" value="UniProtKB-SubCell"/>
</dbReference>
<dbReference type="AlphaFoldDB" id="A0A844D3L5"/>
<organism evidence="6 7">
    <name type="scientific">Duganella aquatilis</name>
    <dbReference type="NCBI Taxonomy" id="2666082"/>
    <lineage>
        <taxon>Bacteria</taxon>
        <taxon>Pseudomonadati</taxon>
        <taxon>Pseudomonadota</taxon>
        <taxon>Betaproteobacteria</taxon>
        <taxon>Burkholderiales</taxon>
        <taxon>Oxalobacteraceae</taxon>
        <taxon>Telluria group</taxon>
        <taxon>Duganella</taxon>
    </lineage>
</organism>
<gene>
    <name evidence="6" type="ORF">GJ698_01350</name>
</gene>
<dbReference type="PANTHER" id="PTHR46847">
    <property type="entry name" value="D-ALLOSE-BINDING PERIPLASMIC PROTEIN-RELATED"/>
    <property type="match status" value="1"/>
</dbReference>
<evidence type="ECO:0000313" key="7">
    <source>
        <dbReference type="Proteomes" id="UP000439986"/>
    </source>
</evidence>
<feature type="signal peptide" evidence="4">
    <location>
        <begin position="1"/>
        <end position="23"/>
    </location>
</feature>
<comment type="similarity">
    <text evidence="2">Belongs to the bacterial solute-binding protein 2 family.</text>
</comment>
<name>A0A844D3L5_9BURK</name>
<evidence type="ECO:0000256" key="3">
    <source>
        <dbReference type="ARBA" id="ARBA00022729"/>
    </source>
</evidence>
<dbReference type="EMBL" id="WKJL01000001">
    <property type="protein sequence ID" value="MRW82736.1"/>
    <property type="molecule type" value="Genomic_DNA"/>
</dbReference>
<dbReference type="PANTHER" id="PTHR46847:SF1">
    <property type="entry name" value="D-ALLOSE-BINDING PERIPLASMIC PROTEIN-RELATED"/>
    <property type="match status" value="1"/>
</dbReference>
<dbReference type="Pfam" id="PF13407">
    <property type="entry name" value="Peripla_BP_4"/>
    <property type="match status" value="1"/>
</dbReference>
<keyword evidence="7" id="KW-1185">Reference proteome</keyword>
<feature type="domain" description="Periplasmic binding protein" evidence="5">
    <location>
        <begin position="27"/>
        <end position="281"/>
    </location>
</feature>
<dbReference type="RefSeq" id="WP_154355786.1">
    <property type="nucleotide sequence ID" value="NZ_WKJL01000001.1"/>
</dbReference>